<dbReference type="RefSeq" id="WP_068143492.1">
    <property type="nucleotide sequence ID" value="NZ_JBHSCR010000014.1"/>
</dbReference>
<keyword evidence="2 3" id="KW-0975">Bacterial flagellum</keyword>
<dbReference type="SUPFAM" id="SSF64518">
    <property type="entry name" value="Phase 1 flagellin"/>
    <property type="match status" value="1"/>
</dbReference>
<evidence type="ECO:0000259" key="4">
    <source>
        <dbReference type="Pfam" id="PF00669"/>
    </source>
</evidence>
<dbReference type="Pfam" id="PF00700">
    <property type="entry name" value="Flagellin_C"/>
    <property type="match status" value="1"/>
</dbReference>
<evidence type="ECO:0000256" key="3">
    <source>
        <dbReference type="RuleBase" id="RU362073"/>
    </source>
</evidence>
<dbReference type="PANTHER" id="PTHR42792">
    <property type="entry name" value="FLAGELLIN"/>
    <property type="match status" value="1"/>
</dbReference>
<dbReference type="EMBL" id="JBHSCR010000014">
    <property type="protein sequence ID" value="MFC4348870.1"/>
    <property type="molecule type" value="Genomic_DNA"/>
</dbReference>
<dbReference type="Proteomes" id="UP001595776">
    <property type="component" value="Unassembled WGS sequence"/>
</dbReference>
<comment type="subcellular location">
    <subcellularLocation>
        <location evidence="3">Secreted</location>
    </subcellularLocation>
    <subcellularLocation>
        <location evidence="3">Bacterial flagellum</location>
    </subcellularLocation>
</comment>
<evidence type="ECO:0000256" key="2">
    <source>
        <dbReference type="ARBA" id="ARBA00023143"/>
    </source>
</evidence>
<evidence type="ECO:0000256" key="1">
    <source>
        <dbReference type="ARBA" id="ARBA00005709"/>
    </source>
</evidence>
<dbReference type="InterPro" id="IPR046358">
    <property type="entry name" value="Flagellin_C"/>
</dbReference>
<accession>A0ABV8UDE8</accession>
<protein>
    <recommendedName>
        <fullName evidence="3">Flagellin</fullName>
    </recommendedName>
</protein>
<feature type="domain" description="Flagellin N-terminal" evidence="4">
    <location>
        <begin position="5"/>
        <end position="142"/>
    </location>
</feature>
<reference evidence="7" key="1">
    <citation type="journal article" date="2019" name="Int. J. Syst. Evol. Microbiol.">
        <title>The Global Catalogue of Microorganisms (GCM) 10K type strain sequencing project: providing services to taxonomists for standard genome sequencing and annotation.</title>
        <authorList>
            <consortium name="The Broad Institute Genomics Platform"/>
            <consortium name="The Broad Institute Genome Sequencing Center for Infectious Disease"/>
            <person name="Wu L."/>
            <person name="Ma J."/>
        </authorList>
    </citation>
    <scope>NUCLEOTIDE SEQUENCE [LARGE SCALE GENOMIC DNA]</scope>
    <source>
        <strain evidence="7">CGMCC 1.15304</strain>
    </source>
</reference>
<keyword evidence="6" id="KW-0966">Cell projection</keyword>
<name>A0ABV8UDE8_9PROT</name>
<comment type="similarity">
    <text evidence="1 3">Belongs to the bacterial flagellin family.</text>
</comment>
<dbReference type="InterPro" id="IPR001492">
    <property type="entry name" value="Flagellin"/>
</dbReference>
<sequence>MSFSVNTNAGAFAALQNLNATQGALDQTQSRINTGLKVASAKDNAAIYSIAQSMRGDLAELRAVQDSLNRGGQILDVAMAAGESISDLLIEMKEKAVAARDTSLDATSRSALAEEFLELRNQINAIALNAEFDGVNLVMQTSTDTTVLSGKNGATITMAAHPIEAIVLQFGQPDANLDSASNAAASVGYLEDGIDLVNQALSDFGATAKRIDRLIEFNSKLSDGIETGIGNLVDADMAKESANLQAFQTKQQLGLQALGIANQAPQAVLSLFR</sequence>
<dbReference type="Pfam" id="PF00669">
    <property type="entry name" value="Flagellin_N"/>
    <property type="match status" value="1"/>
</dbReference>
<keyword evidence="6" id="KW-0282">Flagellum</keyword>
<feature type="domain" description="Flagellin C-terminal" evidence="5">
    <location>
        <begin position="189"/>
        <end position="272"/>
    </location>
</feature>
<evidence type="ECO:0000313" key="6">
    <source>
        <dbReference type="EMBL" id="MFC4348870.1"/>
    </source>
</evidence>
<comment type="function">
    <text evidence="3">Flagellin is the subunit protein which polymerizes to form the filaments of bacterial flagella.</text>
</comment>
<proteinExistence type="inferred from homology"/>
<dbReference type="Gene3D" id="1.20.1330.10">
    <property type="entry name" value="f41 fragment of flagellin, N-terminal domain"/>
    <property type="match status" value="1"/>
</dbReference>
<dbReference type="InterPro" id="IPR001029">
    <property type="entry name" value="Flagellin_N"/>
</dbReference>
<evidence type="ECO:0000259" key="5">
    <source>
        <dbReference type="Pfam" id="PF00700"/>
    </source>
</evidence>
<dbReference type="PANTHER" id="PTHR42792:SF2">
    <property type="entry name" value="FLAGELLIN"/>
    <property type="match status" value="1"/>
</dbReference>
<keyword evidence="6" id="KW-0969">Cilium</keyword>
<dbReference type="PRINTS" id="PR00207">
    <property type="entry name" value="FLAGELLIN"/>
</dbReference>
<evidence type="ECO:0000313" key="7">
    <source>
        <dbReference type="Proteomes" id="UP001595776"/>
    </source>
</evidence>
<keyword evidence="7" id="KW-1185">Reference proteome</keyword>
<gene>
    <name evidence="6" type="ORF">ACFO5Q_13535</name>
</gene>
<keyword evidence="3" id="KW-0964">Secreted</keyword>
<comment type="caution">
    <text evidence="6">The sequence shown here is derived from an EMBL/GenBank/DDBJ whole genome shotgun (WGS) entry which is preliminary data.</text>
</comment>
<organism evidence="6 7">
    <name type="scientific">Kordiimonas lipolytica</name>
    <dbReference type="NCBI Taxonomy" id="1662421"/>
    <lineage>
        <taxon>Bacteria</taxon>
        <taxon>Pseudomonadati</taxon>
        <taxon>Pseudomonadota</taxon>
        <taxon>Alphaproteobacteria</taxon>
        <taxon>Kordiimonadales</taxon>
        <taxon>Kordiimonadaceae</taxon>
        <taxon>Kordiimonas</taxon>
    </lineage>
</organism>